<proteinExistence type="predicted"/>
<feature type="transmembrane region" description="Helical" evidence="6">
    <location>
        <begin position="326"/>
        <end position="351"/>
    </location>
</feature>
<keyword evidence="2" id="KW-1003">Cell membrane</keyword>
<feature type="transmembrane region" description="Helical" evidence="6">
    <location>
        <begin position="21"/>
        <end position="41"/>
    </location>
</feature>
<feature type="transmembrane region" description="Helical" evidence="6">
    <location>
        <begin position="47"/>
        <end position="71"/>
    </location>
</feature>
<feature type="transmembrane region" description="Helical" evidence="6">
    <location>
        <begin position="92"/>
        <end position="111"/>
    </location>
</feature>
<comment type="caution">
    <text evidence="7">The sequence shown here is derived from an EMBL/GenBank/DDBJ whole genome shotgun (WGS) entry which is preliminary data.</text>
</comment>
<organism evidence="7 8">
    <name type="scientific">Rugosimonospora acidiphila</name>
    <dbReference type="NCBI Taxonomy" id="556531"/>
    <lineage>
        <taxon>Bacteria</taxon>
        <taxon>Bacillati</taxon>
        <taxon>Actinomycetota</taxon>
        <taxon>Actinomycetes</taxon>
        <taxon>Micromonosporales</taxon>
        <taxon>Micromonosporaceae</taxon>
        <taxon>Rugosimonospora</taxon>
    </lineage>
</organism>
<evidence type="ECO:0000256" key="3">
    <source>
        <dbReference type="ARBA" id="ARBA00022692"/>
    </source>
</evidence>
<evidence type="ECO:0000313" key="8">
    <source>
        <dbReference type="Proteomes" id="UP001501570"/>
    </source>
</evidence>
<feature type="transmembrane region" description="Helical" evidence="6">
    <location>
        <begin position="117"/>
        <end position="135"/>
    </location>
</feature>
<keyword evidence="5 6" id="KW-0472">Membrane</keyword>
<evidence type="ECO:0008006" key="9">
    <source>
        <dbReference type="Google" id="ProtNLM"/>
    </source>
</evidence>
<dbReference type="EMBL" id="BAABJQ010000026">
    <property type="protein sequence ID" value="GAA5196292.1"/>
    <property type="molecule type" value="Genomic_DNA"/>
</dbReference>
<reference evidence="8" key="1">
    <citation type="journal article" date="2019" name="Int. J. Syst. Evol. Microbiol.">
        <title>The Global Catalogue of Microorganisms (GCM) 10K type strain sequencing project: providing services to taxonomists for standard genome sequencing and annotation.</title>
        <authorList>
            <consortium name="The Broad Institute Genomics Platform"/>
            <consortium name="The Broad Institute Genome Sequencing Center for Infectious Disease"/>
            <person name="Wu L."/>
            <person name="Ma J."/>
        </authorList>
    </citation>
    <scope>NUCLEOTIDE SEQUENCE [LARGE SCALE GENOMIC DNA]</scope>
    <source>
        <strain evidence="8">JCM 18304</strain>
    </source>
</reference>
<evidence type="ECO:0000256" key="2">
    <source>
        <dbReference type="ARBA" id="ARBA00022475"/>
    </source>
</evidence>
<feature type="transmembrane region" description="Helical" evidence="6">
    <location>
        <begin position="176"/>
        <end position="195"/>
    </location>
</feature>
<dbReference type="RefSeq" id="WP_345636103.1">
    <property type="nucleotide sequence ID" value="NZ_BAABJQ010000026.1"/>
</dbReference>
<accession>A0ABP9SJB2</accession>
<protein>
    <recommendedName>
        <fullName evidence="9">Membrane protein involved in the export of O-antigen and teichoic acid</fullName>
    </recommendedName>
</protein>
<sequence length="432" mass="46055">MKRSLPTRQGGSKRTVAGLADQVLVAVTSACTGLLATAVLAPTAAGLTLYAMLVLYFVQGVGRACVGDVMLTYVARFEDPAERRRQFQNAHASIAVLSIGAMVVLLGIWLFGPKHSVADLVWGIPFVPSVLLQDLSRYTYQTQGQQAKALVIDICWVVAQVVSVVIALVIGLRSGGALLAAWGIGATAGAVVFYSRTRINPLRGRPLRWLRDTRHLMGWFTATGVLGQIHTLLVGSLVKGFLTVDAFAGFRLVQTLVLQPSQSLAMALNGLLVPRSSRLAGARDTAGLRRQTRLVLGVALGIGVVVVTAAATLGHPVLHWYKHGQYAFVTPIAVPIAIQAWIFIMQVPFTVAVRGMHRGWSLFVQYALYSGTALAGLCIGAQSHGLIGAVWGLISGAGVGLIVQAVMFVLAYRSLIRMSMETPQEQPVLASS</sequence>
<dbReference type="Proteomes" id="UP001501570">
    <property type="component" value="Unassembled WGS sequence"/>
</dbReference>
<feature type="transmembrane region" description="Helical" evidence="6">
    <location>
        <begin position="389"/>
        <end position="412"/>
    </location>
</feature>
<dbReference type="PANTHER" id="PTHR30250">
    <property type="entry name" value="PST FAMILY PREDICTED COLANIC ACID TRANSPORTER"/>
    <property type="match status" value="1"/>
</dbReference>
<name>A0ABP9SJB2_9ACTN</name>
<feature type="transmembrane region" description="Helical" evidence="6">
    <location>
        <begin position="250"/>
        <end position="273"/>
    </location>
</feature>
<evidence type="ECO:0000256" key="1">
    <source>
        <dbReference type="ARBA" id="ARBA00004651"/>
    </source>
</evidence>
<dbReference type="InterPro" id="IPR050833">
    <property type="entry name" value="Poly_Biosynth_Transport"/>
</dbReference>
<evidence type="ECO:0000256" key="5">
    <source>
        <dbReference type="ARBA" id="ARBA00023136"/>
    </source>
</evidence>
<gene>
    <name evidence="7" type="ORF">GCM10023322_64880</name>
</gene>
<evidence type="ECO:0000313" key="7">
    <source>
        <dbReference type="EMBL" id="GAA5196292.1"/>
    </source>
</evidence>
<feature type="transmembrane region" description="Helical" evidence="6">
    <location>
        <begin position="294"/>
        <end position="314"/>
    </location>
</feature>
<evidence type="ECO:0000256" key="6">
    <source>
        <dbReference type="SAM" id="Phobius"/>
    </source>
</evidence>
<keyword evidence="4 6" id="KW-1133">Transmembrane helix</keyword>
<feature type="transmembrane region" description="Helical" evidence="6">
    <location>
        <begin position="216"/>
        <end position="238"/>
    </location>
</feature>
<keyword evidence="8" id="KW-1185">Reference proteome</keyword>
<keyword evidence="3 6" id="KW-0812">Transmembrane</keyword>
<evidence type="ECO:0000256" key="4">
    <source>
        <dbReference type="ARBA" id="ARBA00022989"/>
    </source>
</evidence>
<feature type="transmembrane region" description="Helical" evidence="6">
    <location>
        <begin position="363"/>
        <end position="383"/>
    </location>
</feature>
<dbReference type="PANTHER" id="PTHR30250:SF26">
    <property type="entry name" value="PSMA PROTEIN"/>
    <property type="match status" value="1"/>
</dbReference>
<feature type="transmembrane region" description="Helical" evidence="6">
    <location>
        <begin position="147"/>
        <end position="170"/>
    </location>
</feature>
<comment type="subcellular location">
    <subcellularLocation>
        <location evidence="1">Cell membrane</location>
        <topology evidence="1">Multi-pass membrane protein</topology>
    </subcellularLocation>
</comment>